<reference evidence="4" key="2">
    <citation type="journal article" date="2018" name="Plant J.">
        <title>The Sorghum bicolor reference genome: improved assembly, gene annotations, a transcriptome atlas, and signatures of genome organization.</title>
        <authorList>
            <person name="McCormick R.F."/>
            <person name="Truong S.K."/>
            <person name="Sreedasyam A."/>
            <person name="Jenkins J."/>
            <person name="Shu S."/>
            <person name="Sims D."/>
            <person name="Kennedy M."/>
            <person name="Amirebrahimi M."/>
            <person name="Weers B.D."/>
            <person name="McKinley B."/>
            <person name="Mattison A."/>
            <person name="Morishige D.T."/>
            <person name="Grimwood J."/>
            <person name="Schmutz J."/>
            <person name="Mullet J.E."/>
        </authorList>
    </citation>
    <scope>NUCLEOTIDE SEQUENCE [LARGE SCALE GENOMIC DNA]</scope>
    <source>
        <strain evidence="4">cv. BTx623</strain>
    </source>
</reference>
<keyword evidence="1" id="KW-0472">Membrane</keyword>
<reference evidence="3 4" key="1">
    <citation type="journal article" date="2009" name="Nature">
        <title>The Sorghum bicolor genome and the diversification of grasses.</title>
        <authorList>
            <person name="Paterson A.H."/>
            <person name="Bowers J.E."/>
            <person name="Bruggmann R."/>
            <person name="Dubchak I."/>
            <person name="Grimwood J."/>
            <person name="Gundlach H."/>
            <person name="Haberer G."/>
            <person name="Hellsten U."/>
            <person name="Mitros T."/>
            <person name="Poliakov A."/>
            <person name="Schmutz J."/>
            <person name="Spannagl M."/>
            <person name="Tang H."/>
            <person name="Wang X."/>
            <person name="Wicker T."/>
            <person name="Bharti A.K."/>
            <person name="Chapman J."/>
            <person name="Feltus F.A."/>
            <person name="Gowik U."/>
            <person name="Grigoriev I.V."/>
            <person name="Lyons E."/>
            <person name="Maher C.A."/>
            <person name="Martis M."/>
            <person name="Narechania A."/>
            <person name="Otillar R.P."/>
            <person name="Penning B.W."/>
            <person name="Salamov A.A."/>
            <person name="Wang Y."/>
            <person name="Zhang L."/>
            <person name="Carpita N.C."/>
            <person name="Freeling M."/>
            <person name="Gingle A.R."/>
            <person name="Hash C.T."/>
            <person name="Keller B."/>
            <person name="Klein P."/>
            <person name="Kresovich S."/>
            <person name="McCann M.C."/>
            <person name="Ming R."/>
            <person name="Peterson D.G."/>
            <person name="Mehboob-ur-Rahman"/>
            <person name="Ware D."/>
            <person name="Westhoff P."/>
            <person name="Mayer K.F."/>
            <person name="Messing J."/>
            <person name="Rokhsar D.S."/>
        </authorList>
    </citation>
    <scope>NUCLEOTIDE SEQUENCE [LARGE SCALE GENOMIC DNA]</scope>
    <source>
        <strain evidence="4">cv. BTx623</strain>
    </source>
</reference>
<dbReference type="InParanoid" id="A0A1Z5R9P7"/>
<protein>
    <submittedName>
        <fullName evidence="3">Uncharacterized protein</fullName>
    </submittedName>
</protein>
<keyword evidence="1" id="KW-1133">Transmembrane helix</keyword>
<dbReference type="AlphaFoldDB" id="A0A1Z5R9P7"/>
<keyword evidence="4" id="KW-1185">Reference proteome</keyword>
<evidence type="ECO:0000256" key="2">
    <source>
        <dbReference type="SAM" id="SignalP"/>
    </source>
</evidence>
<gene>
    <name evidence="3" type="ORF">SORBI_3007G089101</name>
</gene>
<feature type="chain" id="PRO_5013323647" evidence="2">
    <location>
        <begin position="27"/>
        <end position="86"/>
    </location>
</feature>
<organism evidence="3 4">
    <name type="scientific">Sorghum bicolor</name>
    <name type="common">Sorghum</name>
    <name type="synonym">Sorghum vulgare</name>
    <dbReference type="NCBI Taxonomy" id="4558"/>
    <lineage>
        <taxon>Eukaryota</taxon>
        <taxon>Viridiplantae</taxon>
        <taxon>Streptophyta</taxon>
        <taxon>Embryophyta</taxon>
        <taxon>Tracheophyta</taxon>
        <taxon>Spermatophyta</taxon>
        <taxon>Magnoliopsida</taxon>
        <taxon>Liliopsida</taxon>
        <taxon>Poales</taxon>
        <taxon>Poaceae</taxon>
        <taxon>PACMAD clade</taxon>
        <taxon>Panicoideae</taxon>
        <taxon>Andropogonodae</taxon>
        <taxon>Andropogoneae</taxon>
        <taxon>Sorghinae</taxon>
        <taxon>Sorghum</taxon>
    </lineage>
</organism>
<accession>A0A1Z5R9P7</accession>
<evidence type="ECO:0000313" key="4">
    <source>
        <dbReference type="Proteomes" id="UP000000768"/>
    </source>
</evidence>
<proteinExistence type="predicted"/>
<dbReference type="Proteomes" id="UP000000768">
    <property type="component" value="Chromosome 7"/>
</dbReference>
<feature type="transmembrane region" description="Helical" evidence="1">
    <location>
        <begin position="67"/>
        <end position="85"/>
    </location>
</feature>
<keyword evidence="1" id="KW-0812">Transmembrane</keyword>
<sequence>MMTVRASRTILVVLYFASLLLVSSFADETSEAHDDARKKMTTVRVLAAQDPPTYGLRPPTYGAGNRSAIMARGVLVIFFCVFSFLF</sequence>
<name>A0A1Z5R9P7_SORBI</name>
<feature type="signal peptide" evidence="2">
    <location>
        <begin position="1"/>
        <end position="26"/>
    </location>
</feature>
<dbReference type="OMA" id="DPPTYGL"/>
<evidence type="ECO:0000313" key="3">
    <source>
        <dbReference type="EMBL" id="OQU80151.1"/>
    </source>
</evidence>
<keyword evidence="2" id="KW-0732">Signal</keyword>
<evidence type="ECO:0000256" key="1">
    <source>
        <dbReference type="SAM" id="Phobius"/>
    </source>
</evidence>
<dbReference type="Gramene" id="OQU80151">
    <property type="protein sequence ID" value="OQU80151"/>
    <property type="gene ID" value="SORBI_3007G089101"/>
</dbReference>
<dbReference type="EMBL" id="CM000766">
    <property type="protein sequence ID" value="OQU80151.1"/>
    <property type="molecule type" value="Genomic_DNA"/>
</dbReference>